<keyword evidence="1" id="KW-0472">Membrane</keyword>
<organism evidence="2 3">
    <name type="scientific">Lipomyces starkeyi NRRL Y-11557</name>
    <dbReference type="NCBI Taxonomy" id="675824"/>
    <lineage>
        <taxon>Eukaryota</taxon>
        <taxon>Fungi</taxon>
        <taxon>Dikarya</taxon>
        <taxon>Ascomycota</taxon>
        <taxon>Saccharomycotina</taxon>
        <taxon>Lipomycetes</taxon>
        <taxon>Lipomycetales</taxon>
        <taxon>Lipomycetaceae</taxon>
        <taxon>Lipomyces</taxon>
    </lineage>
</organism>
<dbReference type="CDD" id="cd22888">
    <property type="entry name" value="CcO_VIIa_fungal"/>
    <property type="match status" value="1"/>
</dbReference>
<evidence type="ECO:0000313" key="3">
    <source>
        <dbReference type="Proteomes" id="UP000094385"/>
    </source>
</evidence>
<reference evidence="2 3" key="1">
    <citation type="journal article" date="2016" name="Proc. Natl. Acad. Sci. U.S.A.">
        <title>Comparative genomics of biotechnologically important yeasts.</title>
        <authorList>
            <person name="Riley R."/>
            <person name="Haridas S."/>
            <person name="Wolfe K.H."/>
            <person name="Lopes M.R."/>
            <person name="Hittinger C.T."/>
            <person name="Goeker M."/>
            <person name="Salamov A.A."/>
            <person name="Wisecaver J.H."/>
            <person name="Long T.M."/>
            <person name="Calvey C.H."/>
            <person name="Aerts A.L."/>
            <person name="Barry K.W."/>
            <person name="Choi C."/>
            <person name="Clum A."/>
            <person name="Coughlan A.Y."/>
            <person name="Deshpande S."/>
            <person name="Douglass A.P."/>
            <person name="Hanson S.J."/>
            <person name="Klenk H.-P."/>
            <person name="LaButti K.M."/>
            <person name="Lapidus A."/>
            <person name="Lindquist E.A."/>
            <person name="Lipzen A.M."/>
            <person name="Meier-Kolthoff J.P."/>
            <person name="Ohm R.A."/>
            <person name="Otillar R.P."/>
            <person name="Pangilinan J.L."/>
            <person name="Peng Y."/>
            <person name="Rokas A."/>
            <person name="Rosa C.A."/>
            <person name="Scheuner C."/>
            <person name="Sibirny A.A."/>
            <person name="Slot J.C."/>
            <person name="Stielow J.B."/>
            <person name="Sun H."/>
            <person name="Kurtzman C.P."/>
            <person name="Blackwell M."/>
            <person name="Grigoriev I.V."/>
            <person name="Jeffries T.W."/>
        </authorList>
    </citation>
    <scope>NUCLEOTIDE SEQUENCE [LARGE SCALE GENOMIC DNA]</scope>
    <source>
        <strain evidence="2 3">NRRL Y-11557</strain>
    </source>
</reference>
<keyword evidence="1" id="KW-0812">Transmembrane</keyword>
<dbReference type="Proteomes" id="UP000094385">
    <property type="component" value="Unassembled WGS sequence"/>
</dbReference>
<evidence type="ECO:0000256" key="1">
    <source>
        <dbReference type="SAM" id="Phobius"/>
    </source>
</evidence>
<gene>
    <name evidence="2" type="ORF">LIPSTDRAFT_25868</name>
</gene>
<protein>
    <submittedName>
        <fullName evidence="2">Uncharacterized protein</fullName>
    </submittedName>
</protein>
<evidence type="ECO:0000313" key="2">
    <source>
        <dbReference type="EMBL" id="ODQ74759.1"/>
    </source>
</evidence>
<accession>A0A1E3QAN2</accession>
<proteinExistence type="predicted"/>
<keyword evidence="1" id="KW-1133">Transmembrane helix</keyword>
<keyword evidence="3" id="KW-1185">Reference proteome</keyword>
<name>A0A1E3QAN2_LIPST</name>
<dbReference type="EMBL" id="KV454291">
    <property type="protein sequence ID" value="ODQ74759.1"/>
    <property type="molecule type" value="Genomic_DNA"/>
</dbReference>
<sequence>MAVPKVTGMMRRRVTRDIVSAFSLGTAITGYYWYYVHVPYIGRLQQEEPDAAELRKLKPFLYGYPSPPKPDSWPPYPAFPA</sequence>
<dbReference type="AlphaFoldDB" id="A0A1E3QAN2"/>
<dbReference type="OrthoDB" id="2317211at2759"/>
<feature type="transmembrane region" description="Helical" evidence="1">
    <location>
        <begin position="18"/>
        <end position="35"/>
    </location>
</feature>